<reference evidence="1 2" key="1">
    <citation type="submission" date="2016-08" db="EMBL/GenBank/DDBJ databases">
        <title>Genomes of anaerobic fungi encode conserved fungal cellulosomes for biomass hydrolysis.</title>
        <authorList>
            <consortium name="DOE Joint Genome Institute"/>
            <person name="Haitjema C.H."/>
            <person name="Gilmore S.P."/>
            <person name="Henske J.K."/>
            <person name="Solomon K.V."/>
            <person name="De Groot R."/>
            <person name="Kuo A."/>
            <person name="Mondo S.J."/>
            <person name="Salamov A.A."/>
            <person name="Labutti K."/>
            <person name="Zhao Z."/>
            <person name="Chiniquy J."/>
            <person name="Barry K."/>
            <person name="Brewer H.M."/>
            <person name="Purvine S.O."/>
            <person name="Wright A.T."/>
            <person name="Boxma B."/>
            <person name="Van Alen T."/>
            <person name="Hackstein J.H."/>
            <person name="Baker S.E."/>
            <person name="Grigoriev I.V."/>
            <person name="O'Malley M.A."/>
        </authorList>
    </citation>
    <scope>NUCLEOTIDE SEQUENCE [LARGE SCALE GENOMIC DNA]</scope>
    <source>
        <strain evidence="2">finn</strain>
    </source>
</reference>
<dbReference type="Proteomes" id="UP000193719">
    <property type="component" value="Unassembled WGS sequence"/>
</dbReference>
<gene>
    <name evidence="1" type="ORF">BCR36DRAFT_107800</name>
</gene>
<dbReference type="EMBL" id="MCFH01000038">
    <property type="protein sequence ID" value="ORX45735.1"/>
    <property type="molecule type" value="Genomic_DNA"/>
</dbReference>
<evidence type="ECO:0000313" key="2">
    <source>
        <dbReference type="Proteomes" id="UP000193719"/>
    </source>
</evidence>
<comment type="caution">
    <text evidence="1">The sequence shown here is derived from an EMBL/GenBank/DDBJ whole genome shotgun (WGS) entry which is preliminary data.</text>
</comment>
<protein>
    <submittedName>
        <fullName evidence="1">Uncharacterized protein</fullName>
    </submittedName>
</protein>
<keyword evidence="2" id="KW-1185">Reference proteome</keyword>
<sequence>MKLLWEAVLKKSNNQPDNINSSHITKIWKELCLDKRYSHICHYEDDIINKVEKSLKYYSKK</sequence>
<proteinExistence type="predicted"/>
<feature type="non-terminal residue" evidence="1">
    <location>
        <position position="61"/>
    </location>
</feature>
<organism evidence="1 2">
    <name type="scientific">Piromyces finnis</name>
    <dbReference type="NCBI Taxonomy" id="1754191"/>
    <lineage>
        <taxon>Eukaryota</taxon>
        <taxon>Fungi</taxon>
        <taxon>Fungi incertae sedis</taxon>
        <taxon>Chytridiomycota</taxon>
        <taxon>Chytridiomycota incertae sedis</taxon>
        <taxon>Neocallimastigomycetes</taxon>
        <taxon>Neocallimastigales</taxon>
        <taxon>Neocallimastigaceae</taxon>
        <taxon>Piromyces</taxon>
    </lineage>
</organism>
<evidence type="ECO:0000313" key="1">
    <source>
        <dbReference type="EMBL" id="ORX45735.1"/>
    </source>
</evidence>
<name>A0A1Y1V2L8_9FUNG</name>
<dbReference type="OrthoDB" id="10444428at2759"/>
<reference evidence="1 2" key="2">
    <citation type="submission" date="2016-08" db="EMBL/GenBank/DDBJ databases">
        <title>Pervasive Adenine N6-methylation of Active Genes in Fungi.</title>
        <authorList>
            <consortium name="DOE Joint Genome Institute"/>
            <person name="Mondo S.J."/>
            <person name="Dannebaum R.O."/>
            <person name="Kuo R.C."/>
            <person name="Labutti K."/>
            <person name="Haridas S."/>
            <person name="Kuo A."/>
            <person name="Salamov A."/>
            <person name="Ahrendt S.R."/>
            <person name="Lipzen A."/>
            <person name="Sullivan W."/>
            <person name="Andreopoulos W.B."/>
            <person name="Clum A."/>
            <person name="Lindquist E."/>
            <person name="Daum C."/>
            <person name="Ramamoorthy G.K."/>
            <person name="Gryganskyi A."/>
            <person name="Culley D."/>
            <person name="Magnuson J.K."/>
            <person name="James T.Y."/>
            <person name="O'Malley M.A."/>
            <person name="Stajich J.E."/>
            <person name="Spatafora J.W."/>
            <person name="Visel A."/>
            <person name="Grigoriev I.V."/>
        </authorList>
    </citation>
    <scope>NUCLEOTIDE SEQUENCE [LARGE SCALE GENOMIC DNA]</scope>
    <source>
        <strain evidence="2">finn</strain>
    </source>
</reference>
<accession>A0A1Y1V2L8</accession>
<dbReference type="AlphaFoldDB" id="A0A1Y1V2L8"/>